<gene>
    <name evidence="1" type="ORF">FRX31_031115</name>
</gene>
<sequence length="172" mass="19536">MAWNEAAYHGLMFNIVCRKPTLWVKWIGTYKIKSKGFWTMTIPNDVSWVWRAILKTREPARKNIKYLIANGKDIDIWEDPWSNLGPLKLNPQVVSSWCPTIPQAPLDSIITSRSVNASLISLLPGVEAEVLSQVSVLTQLNKDRLSWTPNSAGTFTTRNAYQAMMQDSEKVK</sequence>
<comment type="caution">
    <text evidence="1">The sequence shown here is derived from an EMBL/GenBank/DDBJ whole genome shotgun (WGS) entry which is preliminary data.</text>
</comment>
<dbReference type="Proteomes" id="UP000554482">
    <property type="component" value="Unassembled WGS sequence"/>
</dbReference>
<evidence type="ECO:0000313" key="1">
    <source>
        <dbReference type="EMBL" id="KAF5179299.1"/>
    </source>
</evidence>
<dbReference type="EMBL" id="JABWDY010038978">
    <property type="protein sequence ID" value="KAF5179299.1"/>
    <property type="molecule type" value="Genomic_DNA"/>
</dbReference>
<protein>
    <submittedName>
        <fullName evidence="1">Ribonuclease h domain</fullName>
    </submittedName>
</protein>
<organism evidence="1 2">
    <name type="scientific">Thalictrum thalictroides</name>
    <name type="common">Rue-anemone</name>
    <name type="synonym">Anemone thalictroides</name>
    <dbReference type="NCBI Taxonomy" id="46969"/>
    <lineage>
        <taxon>Eukaryota</taxon>
        <taxon>Viridiplantae</taxon>
        <taxon>Streptophyta</taxon>
        <taxon>Embryophyta</taxon>
        <taxon>Tracheophyta</taxon>
        <taxon>Spermatophyta</taxon>
        <taxon>Magnoliopsida</taxon>
        <taxon>Ranunculales</taxon>
        <taxon>Ranunculaceae</taxon>
        <taxon>Thalictroideae</taxon>
        <taxon>Thalictrum</taxon>
    </lineage>
</organism>
<accession>A0A7J6V2Q8</accession>
<keyword evidence="2" id="KW-1185">Reference proteome</keyword>
<dbReference type="AlphaFoldDB" id="A0A7J6V2Q8"/>
<evidence type="ECO:0000313" key="2">
    <source>
        <dbReference type="Proteomes" id="UP000554482"/>
    </source>
</evidence>
<dbReference type="OrthoDB" id="1107223at2759"/>
<reference evidence="1 2" key="1">
    <citation type="submission" date="2020-06" db="EMBL/GenBank/DDBJ databases">
        <title>Transcriptomic and genomic resources for Thalictrum thalictroides and T. hernandezii: Facilitating candidate gene discovery in an emerging model plant lineage.</title>
        <authorList>
            <person name="Arias T."/>
            <person name="Riano-Pachon D.M."/>
            <person name="Di Stilio V.S."/>
        </authorList>
    </citation>
    <scope>NUCLEOTIDE SEQUENCE [LARGE SCALE GENOMIC DNA]</scope>
    <source>
        <strain evidence="2">cv. WT478/WT964</strain>
        <tissue evidence="1">Leaves</tissue>
    </source>
</reference>
<name>A0A7J6V2Q8_THATH</name>
<proteinExistence type="predicted"/>